<evidence type="ECO:0000259" key="3">
    <source>
        <dbReference type="PROSITE" id="PS50234"/>
    </source>
</evidence>
<accession>A0ABD3QHF2</accession>
<organism evidence="4 5">
    <name type="scientific">Cyclotella cryptica</name>
    <dbReference type="NCBI Taxonomy" id="29204"/>
    <lineage>
        <taxon>Eukaryota</taxon>
        <taxon>Sar</taxon>
        <taxon>Stramenopiles</taxon>
        <taxon>Ochrophyta</taxon>
        <taxon>Bacillariophyta</taxon>
        <taxon>Coscinodiscophyceae</taxon>
        <taxon>Thalassiosirophycidae</taxon>
        <taxon>Stephanodiscales</taxon>
        <taxon>Stephanodiscaceae</taxon>
        <taxon>Cyclotella</taxon>
    </lineage>
</organism>
<dbReference type="Gene3D" id="3.40.50.410">
    <property type="entry name" value="von Willebrand factor, type A domain"/>
    <property type="match status" value="1"/>
</dbReference>
<feature type="compositionally biased region" description="Low complexity" evidence="1">
    <location>
        <begin position="17"/>
        <end position="31"/>
    </location>
</feature>
<evidence type="ECO:0000313" key="4">
    <source>
        <dbReference type="EMBL" id="KAL3798986.1"/>
    </source>
</evidence>
<dbReference type="Pfam" id="PF00092">
    <property type="entry name" value="VWA"/>
    <property type="match status" value="1"/>
</dbReference>
<reference evidence="4 5" key="1">
    <citation type="journal article" date="2020" name="G3 (Bethesda)">
        <title>Improved Reference Genome for Cyclotella cryptica CCMP332, a Model for Cell Wall Morphogenesis, Salinity Adaptation, and Lipid Production in Diatoms (Bacillariophyta).</title>
        <authorList>
            <person name="Roberts W.R."/>
            <person name="Downey K.M."/>
            <person name="Ruck E.C."/>
            <person name="Traller J.C."/>
            <person name="Alverson A.J."/>
        </authorList>
    </citation>
    <scope>NUCLEOTIDE SEQUENCE [LARGE SCALE GENOMIC DNA]</scope>
    <source>
        <strain evidence="4 5">CCMP332</strain>
    </source>
</reference>
<feature type="region of interest" description="Disordered" evidence="1">
    <location>
        <begin position="240"/>
        <end position="274"/>
    </location>
</feature>
<dbReference type="SMART" id="SM00327">
    <property type="entry name" value="VWA"/>
    <property type="match status" value="1"/>
</dbReference>
<keyword evidence="2" id="KW-1133">Transmembrane helix</keyword>
<keyword evidence="5" id="KW-1185">Reference proteome</keyword>
<dbReference type="EMBL" id="JABMIG020000042">
    <property type="protein sequence ID" value="KAL3798986.1"/>
    <property type="molecule type" value="Genomic_DNA"/>
</dbReference>
<evidence type="ECO:0000256" key="2">
    <source>
        <dbReference type="SAM" id="Phobius"/>
    </source>
</evidence>
<feature type="region of interest" description="Disordered" evidence="1">
    <location>
        <begin position="107"/>
        <end position="134"/>
    </location>
</feature>
<gene>
    <name evidence="4" type="ORF">HJC23_005125</name>
</gene>
<feature type="compositionally biased region" description="Pro residues" evidence="1">
    <location>
        <begin position="32"/>
        <end position="45"/>
    </location>
</feature>
<feature type="compositionally biased region" description="Basic and acidic residues" evidence="1">
    <location>
        <begin position="123"/>
        <end position="134"/>
    </location>
</feature>
<dbReference type="InterPro" id="IPR052229">
    <property type="entry name" value="Collagen-VI/PIF"/>
</dbReference>
<feature type="domain" description="VWFA" evidence="3">
    <location>
        <begin position="647"/>
        <end position="853"/>
    </location>
</feature>
<name>A0ABD3QHF2_9STRA</name>
<dbReference type="CDD" id="cd00198">
    <property type="entry name" value="vWFA"/>
    <property type="match status" value="1"/>
</dbReference>
<feature type="compositionally biased region" description="Polar residues" evidence="1">
    <location>
        <begin position="494"/>
        <end position="510"/>
    </location>
</feature>
<protein>
    <recommendedName>
        <fullName evidence="3">VWFA domain-containing protein</fullName>
    </recommendedName>
</protein>
<dbReference type="Proteomes" id="UP001516023">
    <property type="component" value="Unassembled WGS sequence"/>
</dbReference>
<dbReference type="PANTHER" id="PTHR22588:SF3">
    <property type="entry name" value="VWFA DOMAIN-CONTAINING PROTEIN"/>
    <property type="match status" value="1"/>
</dbReference>
<evidence type="ECO:0000313" key="5">
    <source>
        <dbReference type="Proteomes" id="UP001516023"/>
    </source>
</evidence>
<keyword evidence="2" id="KW-0472">Membrane</keyword>
<feature type="compositionally biased region" description="Basic and acidic residues" evidence="1">
    <location>
        <begin position="261"/>
        <end position="274"/>
    </location>
</feature>
<keyword evidence="2" id="KW-0812">Transmembrane</keyword>
<proteinExistence type="predicted"/>
<sequence length="856" mass="93478">MDTEVKDVECPTEPSPTVATDETESSVTETSSPPPTPSKRAPSPPRWRFVNEAKSTLGYSSLSAGRVVSGKSAEELGAKYIPPDVSLYTPKEEKKEVGKLEIVTSKEEVEEELPDAKFPGLPAKEEPETNEPRKLRVWDQTYDVAPKQIKDFVWFDGEVDDRYKVGDVSSVEDRRNVGKLQPRSSAYVQDNLNGQCVMPKKDDTLEKNSDHCWQLAIDSAWQLSTKVPEKDVVLPPETAYETLSTSSSHEKEPPPIASPEVYHDEPKDEEKHDSNFYETKRCRYLSLLLLLLLSIILLGVLLSSRSRGTTNDAVAAAMVAVVATNSTYVPSYTPSASPSVIPSALPSDVPSSGCPVGEKAFFLDHSIPNMSSDRHNATWELRDSCSAELVLACLPCSLGTVVLGNRNGRNMQIEILQPLSQCIPSGREYSFHVYSTDNPDSCCGFDADSFYIRYNNEQYSIADFVLFPYPDDINFTIVLGENEKPCGLSTAQIETSSSPSLWPTFDLTSEPSDSPTNKPTTSPTKLPSSPPTPSPVSKSPVTNSPTKQPLGFVGGCPEQFVPLSYYALGTQVESGGIVYECINYSCGTYGFEPGKENSTLWQQGWAVKGTCDGTLTPTSRPTVRVTSSPTEFPTMKPALCTTKADFNLCLALDNSGSICGFGIDDCLFCEPALFCSNLFSFLPPDTCCNNYADIIEFSKLMVLALDQFDAEKSFSVVQFATNAQLISNLATANDALDVLDNVRYTGGSTDFSDPIRLCQQSFESSSDPGRRNFIMLITDGLPATTTPDPVLVAQEEADIAKNNGTFIIPIFISEYNDPYALAFMSALSSDGQVFDVTGFASLDTLKDRLIEQVSCS</sequence>
<dbReference type="InterPro" id="IPR002035">
    <property type="entry name" value="VWF_A"/>
</dbReference>
<comment type="caution">
    <text evidence="4">The sequence shown here is derived from an EMBL/GenBank/DDBJ whole genome shotgun (WGS) entry which is preliminary data.</text>
</comment>
<dbReference type="SUPFAM" id="SSF53300">
    <property type="entry name" value="vWA-like"/>
    <property type="match status" value="1"/>
</dbReference>
<dbReference type="PROSITE" id="PS50234">
    <property type="entry name" value="VWFA"/>
    <property type="match status" value="1"/>
</dbReference>
<dbReference type="PANTHER" id="PTHR22588">
    <property type="entry name" value="VWFA DOMAIN-CONTAINING PROTEIN"/>
    <property type="match status" value="1"/>
</dbReference>
<evidence type="ECO:0000256" key="1">
    <source>
        <dbReference type="SAM" id="MobiDB-lite"/>
    </source>
</evidence>
<feature type="transmembrane region" description="Helical" evidence="2">
    <location>
        <begin position="284"/>
        <end position="302"/>
    </location>
</feature>
<feature type="compositionally biased region" description="Low complexity" evidence="1">
    <location>
        <begin position="535"/>
        <end position="546"/>
    </location>
</feature>
<dbReference type="InterPro" id="IPR036465">
    <property type="entry name" value="vWFA_dom_sf"/>
</dbReference>
<feature type="region of interest" description="Disordered" evidence="1">
    <location>
        <begin position="494"/>
        <end position="548"/>
    </location>
</feature>
<dbReference type="AlphaFoldDB" id="A0ABD3QHF2"/>
<feature type="compositionally biased region" description="Low complexity" evidence="1">
    <location>
        <begin position="511"/>
        <end position="527"/>
    </location>
</feature>
<feature type="region of interest" description="Disordered" evidence="1">
    <location>
        <begin position="1"/>
        <end position="47"/>
    </location>
</feature>